<dbReference type="Proteomes" id="UP001443914">
    <property type="component" value="Unassembled WGS sequence"/>
</dbReference>
<gene>
    <name evidence="1" type="ORF">RND81_13G016300</name>
</gene>
<accession>A0AAW1GVU9</accession>
<comment type="caution">
    <text evidence="1">The sequence shown here is derived from an EMBL/GenBank/DDBJ whole genome shotgun (WGS) entry which is preliminary data.</text>
</comment>
<dbReference type="EMBL" id="JBDFQZ010000013">
    <property type="protein sequence ID" value="KAK9667860.1"/>
    <property type="molecule type" value="Genomic_DNA"/>
</dbReference>
<evidence type="ECO:0000313" key="2">
    <source>
        <dbReference type="Proteomes" id="UP001443914"/>
    </source>
</evidence>
<proteinExistence type="predicted"/>
<dbReference type="AlphaFoldDB" id="A0AAW1GVU9"/>
<sequence length="348" mass="39193">MLHFGVNCHESTAALFFRVMAATNTQVVIPFHPLMVQITESLNFPEPVYQCLDVATNNACVAVKTECAFVSYIYVGGEAGSIEESCEKAAQKAVRVLMKKYNVCVEDVTSAKRKTLRRCAALYQLKHIELDRVEKRASKIPLLEEVAANSCNALKKVTVDFMSVLRAIFRKVEIHSTPIETVEHAPNEFTSWFTVTTPNKVGFECIFSDCCQSLVASKQNLAQKVIPYIMSINNLDIVDANYNPNDYRLDVVRCALNRESYLTIKERVLGLREEVQPSILLVEQDCRTPRGSMFQVPSMTSPPLRPKKRKFKQSISHASVVAASEVKTPIYLSPVPELEYVFKRPKFA</sequence>
<protein>
    <submittedName>
        <fullName evidence="1">Uncharacterized protein</fullName>
    </submittedName>
</protein>
<name>A0AAW1GVU9_SAPOF</name>
<evidence type="ECO:0000313" key="1">
    <source>
        <dbReference type="EMBL" id="KAK9667860.1"/>
    </source>
</evidence>
<reference evidence="1" key="1">
    <citation type="submission" date="2024-03" db="EMBL/GenBank/DDBJ databases">
        <title>WGS assembly of Saponaria officinalis var. Norfolk2.</title>
        <authorList>
            <person name="Jenkins J."/>
            <person name="Shu S."/>
            <person name="Grimwood J."/>
            <person name="Barry K."/>
            <person name="Goodstein D."/>
            <person name="Schmutz J."/>
            <person name="Leebens-Mack J."/>
            <person name="Osbourn A."/>
        </authorList>
    </citation>
    <scope>NUCLEOTIDE SEQUENCE [LARGE SCALE GENOMIC DNA]</scope>
    <source>
        <strain evidence="1">JIC</strain>
    </source>
</reference>
<keyword evidence="2" id="KW-1185">Reference proteome</keyword>
<organism evidence="1 2">
    <name type="scientific">Saponaria officinalis</name>
    <name type="common">Common soapwort</name>
    <name type="synonym">Lychnis saponaria</name>
    <dbReference type="NCBI Taxonomy" id="3572"/>
    <lineage>
        <taxon>Eukaryota</taxon>
        <taxon>Viridiplantae</taxon>
        <taxon>Streptophyta</taxon>
        <taxon>Embryophyta</taxon>
        <taxon>Tracheophyta</taxon>
        <taxon>Spermatophyta</taxon>
        <taxon>Magnoliopsida</taxon>
        <taxon>eudicotyledons</taxon>
        <taxon>Gunneridae</taxon>
        <taxon>Pentapetalae</taxon>
        <taxon>Caryophyllales</taxon>
        <taxon>Caryophyllaceae</taxon>
        <taxon>Caryophylleae</taxon>
        <taxon>Saponaria</taxon>
    </lineage>
</organism>